<dbReference type="Proteomes" id="UP000182360">
    <property type="component" value="Unassembled WGS sequence"/>
</dbReference>
<evidence type="ECO:0000313" key="2">
    <source>
        <dbReference type="EMBL" id="SEQ29451.1"/>
    </source>
</evidence>
<dbReference type="AlphaFoldDB" id="A0A1H9EUV3"/>
<keyword evidence="3" id="KW-1185">Reference proteome</keyword>
<evidence type="ECO:0008006" key="4">
    <source>
        <dbReference type="Google" id="ProtNLM"/>
    </source>
</evidence>
<dbReference type="EMBL" id="FOFU01000003">
    <property type="protein sequence ID" value="SEQ29451.1"/>
    <property type="molecule type" value="Genomic_DNA"/>
</dbReference>
<feature type="signal peptide" evidence="1">
    <location>
        <begin position="1"/>
        <end position="22"/>
    </location>
</feature>
<dbReference type="OrthoDB" id="9204554at2"/>
<sequence length="321" mass="36537">MKKCATFAIGLFSILMPFSAIEMTSLQNVKFVLADKAKGKELLTTEDDFVLAQSEFDRSARLKVSRTVSKEEYLTFVGEQAMDWTKDEKKTFEANFKKIKELGKKYNLNYPKTVYFVKTTGREEGMSAYCRSQNIVVIPQGMAANKDALLNLCIHELFHIFSKNNLDVREKLYSLVGYYKTGELKLPEELGKLKITNPDSVVNNYYFKGTVNGQSINVMPLLIAASPYDEKRGGEFFEYMIFTFGEVNTGDVCTLAMENENPKLIQFEQVSDYMEKVGQNTDYIIHAEEILADNFVILLNNKKNIPSPELTASIKEVLELK</sequence>
<name>A0A1H9EUV3_9SPIR</name>
<dbReference type="RefSeq" id="WP_074642554.1">
    <property type="nucleotide sequence ID" value="NZ_FOFU01000003.1"/>
</dbReference>
<reference evidence="2 3" key="1">
    <citation type="submission" date="2016-10" db="EMBL/GenBank/DDBJ databases">
        <authorList>
            <person name="de Groot N.N."/>
        </authorList>
    </citation>
    <scope>NUCLEOTIDE SEQUENCE [LARGE SCALE GENOMIC DNA]</scope>
    <source>
        <strain evidence="2 3">B25</strain>
    </source>
</reference>
<accession>A0A1H9EUV3</accession>
<evidence type="ECO:0000256" key="1">
    <source>
        <dbReference type="SAM" id="SignalP"/>
    </source>
</evidence>
<organism evidence="2 3">
    <name type="scientific">Treponema bryantii</name>
    <dbReference type="NCBI Taxonomy" id="163"/>
    <lineage>
        <taxon>Bacteria</taxon>
        <taxon>Pseudomonadati</taxon>
        <taxon>Spirochaetota</taxon>
        <taxon>Spirochaetia</taxon>
        <taxon>Spirochaetales</taxon>
        <taxon>Treponemataceae</taxon>
        <taxon>Treponema</taxon>
    </lineage>
</organism>
<protein>
    <recommendedName>
        <fullName evidence="4">Peptidase MA superfamily protein</fullName>
    </recommendedName>
</protein>
<gene>
    <name evidence="2" type="ORF">SAMN04487977_103288</name>
</gene>
<evidence type="ECO:0000313" key="3">
    <source>
        <dbReference type="Proteomes" id="UP000182360"/>
    </source>
</evidence>
<proteinExistence type="predicted"/>
<feature type="chain" id="PRO_5010220328" description="Peptidase MA superfamily protein" evidence="1">
    <location>
        <begin position="23"/>
        <end position="321"/>
    </location>
</feature>
<keyword evidence="1" id="KW-0732">Signal</keyword>